<gene>
    <name evidence="2" type="ORF">SCF082_LOCUS14806</name>
</gene>
<accession>A0ABP0K055</accession>
<reference evidence="2 3" key="1">
    <citation type="submission" date="2024-02" db="EMBL/GenBank/DDBJ databases">
        <authorList>
            <person name="Chen Y."/>
            <person name="Shah S."/>
            <person name="Dougan E. K."/>
            <person name="Thang M."/>
            <person name="Chan C."/>
        </authorList>
    </citation>
    <scope>NUCLEOTIDE SEQUENCE [LARGE SCALE GENOMIC DNA]</scope>
</reference>
<name>A0ABP0K055_9DINO</name>
<feature type="region of interest" description="Disordered" evidence="1">
    <location>
        <begin position="473"/>
        <end position="524"/>
    </location>
</feature>
<evidence type="ECO:0000313" key="3">
    <source>
        <dbReference type="Proteomes" id="UP001642464"/>
    </source>
</evidence>
<keyword evidence="3" id="KW-1185">Reference proteome</keyword>
<evidence type="ECO:0000256" key="1">
    <source>
        <dbReference type="SAM" id="MobiDB-lite"/>
    </source>
</evidence>
<evidence type="ECO:0000313" key="2">
    <source>
        <dbReference type="EMBL" id="CAK9020146.1"/>
    </source>
</evidence>
<comment type="caution">
    <text evidence="2">The sequence shown here is derived from an EMBL/GenBank/DDBJ whole genome shotgun (WGS) entry which is preliminary data.</text>
</comment>
<sequence>MDAAFKGVEGLVFNMDDYEVREPLGDDYTTGKMPIKVVVGNTQGSTTHLTAYVDVVESVPAPDFEDLSMDYDMPEPFQYLEGGVCQMYTTKPDEDGKVTLVKLVTLPKRAKMREIRASCAGSLFSLVTPPGKAATKLRAVVHYIGLRLGGPAFTSVTLDVKGKKEKEPRVSYEGLRSGFEYIYKFGPRGNDQNQMTQWAEMEVVRDDSPIHDWRVELVKESLRNLTSGGNTARPQTYYPVTLRDIKSHVLVDLVVPILQICKEHGVIWCGLSGVGKTQISRAIALGLSEYFVHLDDRTDLTPSFKSGNNLDFFRGDASLWDIGHQHFMKMLAPMFSCNSTQEDIMAVVKRAYTIIMGEHRVYIRPPSASRRANVHTIGYWPKTGDKPDLLSPSGIEKLKSFRKDNTFRPQSEQEDRQWTHRFITLILRGEPLPDKWPEVFSCRSAAHFDEFGKLLEVDHKEWKPSLKAMLAASSLPPKAHEPEKVEPKDEEMPKEEDLQPPSKKHRVTHLDDPDADPISEFEDEGTLERVVSQALAEMAAELGTEEVVGQIVPTESD</sequence>
<feature type="compositionally biased region" description="Basic and acidic residues" evidence="1">
    <location>
        <begin position="478"/>
        <end position="497"/>
    </location>
</feature>
<organism evidence="2 3">
    <name type="scientific">Durusdinium trenchii</name>
    <dbReference type="NCBI Taxonomy" id="1381693"/>
    <lineage>
        <taxon>Eukaryota</taxon>
        <taxon>Sar</taxon>
        <taxon>Alveolata</taxon>
        <taxon>Dinophyceae</taxon>
        <taxon>Suessiales</taxon>
        <taxon>Symbiodiniaceae</taxon>
        <taxon>Durusdinium</taxon>
    </lineage>
</organism>
<protein>
    <submittedName>
        <fullName evidence="2">Uncharacterized protein</fullName>
    </submittedName>
</protein>
<dbReference type="Proteomes" id="UP001642464">
    <property type="component" value="Unassembled WGS sequence"/>
</dbReference>
<feature type="compositionally biased region" description="Acidic residues" evidence="1">
    <location>
        <begin position="513"/>
        <end position="524"/>
    </location>
</feature>
<dbReference type="EMBL" id="CAXAMM010009363">
    <property type="protein sequence ID" value="CAK9020146.1"/>
    <property type="molecule type" value="Genomic_DNA"/>
</dbReference>
<proteinExistence type="predicted"/>